<dbReference type="Gene3D" id="3.30.420.280">
    <property type="match status" value="1"/>
</dbReference>
<feature type="domain" description="Phage terminase large subunit C-terminal" evidence="2">
    <location>
        <begin position="300"/>
        <end position="391"/>
    </location>
</feature>
<dbReference type="EMBL" id="JANIDW010000001">
    <property type="protein sequence ID" value="MCX5614428.1"/>
    <property type="molecule type" value="Genomic_DNA"/>
</dbReference>
<dbReference type="Proteomes" id="UP001165648">
    <property type="component" value="Unassembled WGS sequence"/>
</dbReference>
<dbReference type="Pfam" id="PF17288">
    <property type="entry name" value="Terminase_3C"/>
    <property type="match status" value="1"/>
</dbReference>
<dbReference type="Gene3D" id="3.40.50.300">
    <property type="entry name" value="P-loop containing nucleotide triphosphate hydrolases"/>
    <property type="match status" value="1"/>
</dbReference>
<dbReference type="InterPro" id="IPR052380">
    <property type="entry name" value="Viral_DNA_packaging_terminase"/>
</dbReference>
<evidence type="ECO:0000313" key="4">
    <source>
        <dbReference type="Proteomes" id="UP001165648"/>
    </source>
</evidence>
<evidence type="ECO:0000259" key="2">
    <source>
        <dbReference type="Pfam" id="PF17288"/>
    </source>
</evidence>
<reference evidence="3 4" key="1">
    <citation type="submission" date="2022-07" db="EMBL/GenBank/DDBJ databases">
        <title>Bombella genomes.</title>
        <authorList>
            <person name="Harer L."/>
            <person name="Styblova S."/>
            <person name="Ehrmann M."/>
        </authorList>
    </citation>
    <scope>NUCLEOTIDE SEQUENCE [LARGE SCALE GENOMIC DNA]</scope>
    <source>
        <strain evidence="3 4">TMW 2.2558</strain>
    </source>
</reference>
<comment type="caution">
    <text evidence="3">The sequence shown here is derived from an EMBL/GenBank/DDBJ whole genome shotgun (WGS) entry which is preliminary data.</text>
</comment>
<dbReference type="InterPro" id="IPR035413">
    <property type="entry name" value="Terminase_L_C"/>
</dbReference>
<dbReference type="Pfam" id="PF04466">
    <property type="entry name" value="Terminase_3"/>
    <property type="match status" value="1"/>
</dbReference>
<evidence type="ECO:0000259" key="1">
    <source>
        <dbReference type="Pfam" id="PF04466"/>
    </source>
</evidence>
<dbReference type="NCBIfam" id="TIGR01547">
    <property type="entry name" value="phage_term_2"/>
    <property type="match status" value="1"/>
</dbReference>
<gene>
    <name evidence="3" type="ORF">NQF64_04115</name>
</gene>
<dbReference type="PANTHER" id="PTHR39184:SF1">
    <property type="entry name" value="PBSX PHAGE TERMINASE LARGE SUBUNIT"/>
    <property type="match status" value="1"/>
</dbReference>
<name>A0ABT3W9Y5_9PROT</name>
<dbReference type="InterPro" id="IPR035412">
    <property type="entry name" value="Terminase_L_N"/>
</dbReference>
<protein>
    <submittedName>
        <fullName evidence="3">PBSX family phage terminase large subunit</fullName>
    </submittedName>
</protein>
<sequence>MEANSLALETPAVFEPLLRPTRYKGVWGGRGSGKSHFFAELLVEQALMRPGFRAVCIREIQKSLAMSVKQLVEDKINGMGLDDSFEVLDKEIRTPGDGIIIFQGMQNHTADSIKSLEGFDVAWVEEAQSLSAFSMKLLRPTIRKPGSEIWFSWNPSKETDPVDAFLRTPEADADPEIVVINANWSDNPWFPAVLNDERERDLRNRPDEYDHIWEGGYQQTTEALIFRNRVEYGCRFETPDDARLYFGVDWGFAKDPTAIVRCFIQDDVLHIDHAEGGIGIEMDALPALFDRVPGSREWPIMADCARPETISYLANKYRFRIGPAKKWKGSVEDGIERLKAFRGIRIHERAEKAAREFRTYSYKVDRQTEHVLPKIEDANNHWIDALRYALDGLIQNRRTMPDFSAFAGPPTIRRSFV</sequence>
<dbReference type="InterPro" id="IPR027417">
    <property type="entry name" value="P-loop_NTPase"/>
</dbReference>
<dbReference type="InterPro" id="IPR006437">
    <property type="entry name" value="Phage_terminase_lsu"/>
</dbReference>
<keyword evidence="4" id="KW-1185">Reference proteome</keyword>
<dbReference type="RefSeq" id="WP_266106537.1">
    <property type="nucleotide sequence ID" value="NZ_JANIDW010000001.1"/>
</dbReference>
<organism evidence="3 4">
    <name type="scientific">Bombella saccharophila</name>
    <dbReference type="NCBI Taxonomy" id="2967338"/>
    <lineage>
        <taxon>Bacteria</taxon>
        <taxon>Pseudomonadati</taxon>
        <taxon>Pseudomonadota</taxon>
        <taxon>Alphaproteobacteria</taxon>
        <taxon>Acetobacterales</taxon>
        <taxon>Acetobacteraceae</taxon>
        <taxon>Bombella</taxon>
    </lineage>
</organism>
<accession>A0ABT3W9Y5</accession>
<dbReference type="PANTHER" id="PTHR39184">
    <property type="match status" value="1"/>
</dbReference>
<evidence type="ECO:0000313" key="3">
    <source>
        <dbReference type="EMBL" id="MCX5614428.1"/>
    </source>
</evidence>
<proteinExistence type="predicted"/>
<feature type="domain" description="Phage terminase large subunit N-terminal" evidence="1">
    <location>
        <begin position="23"/>
        <end position="215"/>
    </location>
</feature>